<dbReference type="AlphaFoldDB" id="A0AAN9XM58"/>
<accession>A0AAN9XM58</accession>
<evidence type="ECO:0000313" key="2">
    <source>
        <dbReference type="Proteomes" id="UP001386955"/>
    </source>
</evidence>
<dbReference type="Proteomes" id="UP001386955">
    <property type="component" value="Unassembled WGS sequence"/>
</dbReference>
<sequence>MDTRILLIAFENTAALCFFSFLLFSVQALALIIITTIELQCYNIVQCTAVSIRFHRRFGLVHAEVESLKKK</sequence>
<name>A0AAN9XM58_PSOTE</name>
<keyword evidence="2" id="KW-1185">Reference proteome</keyword>
<proteinExistence type="predicted"/>
<evidence type="ECO:0000313" key="1">
    <source>
        <dbReference type="EMBL" id="KAK7397393.1"/>
    </source>
</evidence>
<dbReference type="EMBL" id="JAYMYS010000004">
    <property type="protein sequence ID" value="KAK7397393.1"/>
    <property type="molecule type" value="Genomic_DNA"/>
</dbReference>
<reference evidence="1 2" key="1">
    <citation type="submission" date="2024-01" db="EMBL/GenBank/DDBJ databases">
        <title>The genomes of 5 underutilized Papilionoideae crops provide insights into root nodulation and disease resistanc.</title>
        <authorList>
            <person name="Jiang F."/>
        </authorList>
    </citation>
    <scope>NUCLEOTIDE SEQUENCE [LARGE SCALE GENOMIC DNA]</scope>
    <source>
        <strain evidence="1">DUOXIRENSHENG_FW03</strain>
        <tissue evidence="1">Leaves</tissue>
    </source>
</reference>
<gene>
    <name evidence="1" type="ORF">VNO78_18564</name>
</gene>
<protein>
    <submittedName>
        <fullName evidence="1">Uncharacterized protein</fullName>
    </submittedName>
</protein>
<organism evidence="1 2">
    <name type="scientific">Psophocarpus tetragonolobus</name>
    <name type="common">Winged bean</name>
    <name type="synonym">Dolichos tetragonolobus</name>
    <dbReference type="NCBI Taxonomy" id="3891"/>
    <lineage>
        <taxon>Eukaryota</taxon>
        <taxon>Viridiplantae</taxon>
        <taxon>Streptophyta</taxon>
        <taxon>Embryophyta</taxon>
        <taxon>Tracheophyta</taxon>
        <taxon>Spermatophyta</taxon>
        <taxon>Magnoliopsida</taxon>
        <taxon>eudicotyledons</taxon>
        <taxon>Gunneridae</taxon>
        <taxon>Pentapetalae</taxon>
        <taxon>rosids</taxon>
        <taxon>fabids</taxon>
        <taxon>Fabales</taxon>
        <taxon>Fabaceae</taxon>
        <taxon>Papilionoideae</taxon>
        <taxon>50 kb inversion clade</taxon>
        <taxon>NPAAA clade</taxon>
        <taxon>indigoferoid/millettioid clade</taxon>
        <taxon>Phaseoleae</taxon>
        <taxon>Psophocarpus</taxon>
    </lineage>
</organism>
<comment type="caution">
    <text evidence="1">The sequence shown here is derived from an EMBL/GenBank/DDBJ whole genome shotgun (WGS) entry which is preliminary data.</text>
</comment>